<name>A0A0S2Z553_HUMAN</name>
<gene>
    <name evidence="1" type="primary">RABEPK</name>
</gene>
<evidence type="ECO:0000313" key="1">
    <source>
        <dbReference type="EMBL" id="ALQ33966.1"/>
    </source>
</evidence>
<dbReference type="PeptideAtlas" id="A0A0S2Z553"/>
<dbReference type="AlphaFoldDB" id="A0A0S2Z553"/>
<dbReference type="EMBL" id="KU178508">
    <property type="protein sequence ID" value="ALQ33966.1"/>
    <property type="molecule type" value="mRNA"/>
</dbReference>
<proteinExistence type="evidence at transcript level"/>
<accession>A0A0S2Z553</accession>
<organism evidence="1">
    <name type="scientific">Homo sapiens</name>
    <name type="common">Human</name>
    <dbReference type="NCBI Taxonomy" id="9606"/>
    <lineage>
        <taxon>Eukaryota</taxon>
        <taxon>Metazoa</taxon>
        <taxon>Chordata</taxon>
        <taxon>Craniata</taxon>
        <taxon>Vertebrata</taxon>
        <taxon>Euteleostomi</taxon>
        <taxon>Mammalia</taxon>
        <taxon>Eutheria</taxon>
        <taxon>Euarchontoglires</taxon>
        <taxon>Primates</taxon>
        <taxon>Haplorrhini</taxon>
        <taxon>Catarrhini</taxon>
        <taxon>Hominidae</taxon>
        <taxon>Homo</taxon>
    </lineage>
</organism>
<dbReference type="ChiTaRS" id="RABEPK">
    <property type="organism name" value="human"/>
</dbReference>
<dbReference type="OrthoDB" id="10251809at2759"/>
<sequence length="34" mass="3786">MKQLPVLEPGDKPRKATWKTPVGLRYLQGPLAPV</sequence>
<reference evidence="1" key="1">
    <citation type="journal article" date="2016" name="Cell">
        <title>Widespread Expansion of Protein Interaction Capabilities by Alternative Splicing.</title>
        <authorList>
            <person name="Yang X."/>
            <person name="Coulombe-Huntington J."/>
            <person name="Kang S."/>
            <person name="Sheynkman G.M."/>
            <person name="Hao T."/>
            <person name="Richardson A."/>
            <person name="Sun S."/>
            <person name="Yang F."/>
            <person name="Shen Y.A."/>
            <person name="Murray R."/>
            <person name="Spirohn K."/>
            <person name="Begg B.E."/>
            <person name="Duran-Frigola M."/>
            <person name="MacWilliams A."/>
            <person name="Pevzner S.J."/>
            <person name="Zhong Q."/>
            <person name="Trigg S.A."/>
            <person name="Tam S."/>
            <person name="Ghamsari L."/>
            <person name="Sahni N."/>
            <person name="Yi S."/>
            <person name="Rodriguez M.D."/>
            <person name="Balcha D."/>
            <person name="Tan G."/>
            <person name="Costanzo M."/>
            <person name="Andrews B."/>
            <person name="Boone C."/>
            <person name="Zhou X.J."/>
            <person name="Salehi-Ashtiani K."/>
            <person name="Charloteaux B."/>
            <person name="Chen A."/>
            <person name="Calderwood M.A."/>
            <person name="Aloy P."/>
            <person name="Roth F.P."/>
            <person name="Hill D.E."/>
            <person name="Iakoucheva L.M."/>
            <person name="Xia Y."/>
            <person name="Vidal M."/>
        </authorList>
    </citation>
    <scope>NUCLEOTIDE SEQUENCE</scope>
</reference>
<protein>
    <submittedName>
        <fullName evidence="1">Rab9 effector protein with kelch motifs isoform 2</fullName>
    </submittedName>
</protein>